<dbReference type="Pfam" id="PF07715">
    <property type="entry name" value="Plug"/>
    <property type="match status" value="1"/>
</dbReference>
<name>A0ABT9JPW0_9PROT</name>
<evidence type="ECO:0000256" key="2">
    <source>
        <dbReference type="ARBA" id="ARBA00009810"/>
    </source>
</evidence>
<accession>A0ABT9JPW0</accession>
<comment type="caution">
    <text evidence="19">The sequence shown here is derived from an EMBL/GenBank/DDBJ whole genome shotgun (WGS) entry which is preliminary data.</text>
</comment>
<dbReference type="InterPro" id="IPR000531">
    <property type="entry name" value="Beta-barrel_TonB"/>
</dbReference>
<reference evidence="20" key="1">
    <citation type="journal article" date="2019" name="Int. J. Syst. Evol. Microbiol.">
        <title>The Global Catalogue of Microorganisms (GCM) 10K type strain sequencing project: providing services to taxonomists for standard genome sequencing and annotation.</title>
        <authorList>
            <consortium name="The Broad Institute Genomics Platform"/>
            <consortium name="The Broad Institute Genome Sequencing Center for Infectious Disease"/>
            <person name="Wu L."/>
            <person name="Ma J."/>
        </authorList>
    </citation>
    <scope>NUCLEOTIDE SEQUENCE [LARGE SCALE GENOMIC DNA]</scope>
    <source>
        <strain evidence="20">VKM B-3159</strain>
    </source>
</reference>
<dbReference type="InterPro" id="IPR037066">
    <property type="entry name" value="Plug_dom_sf"/>
</dbReference>
<organism evidence="19 20">
    <name type="scientific">Methylophilus aquaticus</name>
    <dbReference type="NCBI Taxonomy" id="1971610"/>
    <lineage>
        <taxon>Bacteria</taxon>
        <taxon>Pseudomonadati</taxon>
        <taxon>Pseudomonadota</taxon>
        <taxon>Betaproteobacteria</taxon>
        <taxon>Nitrosomonadales</taxon>
        <taxon>Methylophilaceae</taxon>
        <taxon>Methylophilus</taxon>
    </lineage>
</organism>
<evidence type="ECO:0000256" key="10">
    <source>
        <dbReference type="ARBA" id="ARBA00023077"/>
    </source>
</evidence>
<evidence type="ECO:0000256" key="1">
    <source>
        <dbReference type="ARBA" id="ARBA00004571"/>
    </source>
</evidence>
<evidence type="ECO:0000256" key="6">
    <source>
        <dbReference type="ARBA" id="ARBA00022692"/>
    </source>
</evidence>
<keyword evidence="10 15" id="KW-0798">TonB box</keyword>
<comment type="similarity">
    <text evidence="2 14 15">Belongs to the TonB-dependent receptor family.</text>
</comment>
<keyword evidence="5" id="KW-0410">Iron transport</keyword>
<keyword evidence="6 14" id="KW-0812">Transmembrane</keyword>
<evidence type="ECO:0000256" key="3">
    <source>
        <dbReference type="ARBA" id="ARBA00022448"/>
    </source>
</evidence>
<dbReference type="InterPro" id="IPR012910">
    <property type="entry name" value="Plug_dom"/>
</dbReference>
<evidence type="ECO:0000256" key="4">
    <source>
        <dbReference type="ARBA" id="ARBA00022452"/>
    </source>
</evidence>
<dbReference type="EMBL" id="JAVCAP010000002">
    <property type="protein sequence ID" value="MDP8566598.1"/>
    <property type="molecule type" value="Genomic_DNA"/>
</dbReference>
<dbReference type="Gene3D" id="2.40.170.20">
    <property type="entry name" value="TonB-dependent receptor, beta-barrel domain"/>
    <property type="match status" value="1"/>
</dbReference>
<dbReference type="InterPro" id="IPR039426">
    <property type="entry name" value="TonB-dep_rcpt-like"/>
</dbReference>
<evidence type="ECO:0000256" key="13">
    <source>
        <dbReference type="ARBA" id="ARBA00023237"/>
    </source>
</evidence>
<keyword evidence="20" id="KW-1185">Reference proteome</keyword>
<dbReference type="PROSITE" id="PS52016">
    <property type="entry name" value="TONB_DEPENDENT_REC_3"/>
    <property type="match status" value="1"/>
</dbReference>
<evidence type="ECO:0000256" key="8">
    <source>
        <dbReference type="ARBA" id="ARBA00023004"/>
    </source>
</evidence>
<keyword evidence="9" id="KW-0406">Ion transport</keyword>
<dbReference type="Proteomes" id="UP001225906">
    <property type="component" value="Unassembled WGS sequence"/>
</dbReference>
<comment type="subcellular location">
    <subcellularLocation>
        <location evidence="1 14">Cell outer membrane</location>
        <topology evidence="1 14">Multi-pass membrane protein</topology>
    </subcellularLocation>
</comment>
<evidence type="ECO:0000313" key="19">
    <source>
        <dbReference type="EMBL" id="MDP8566598.1"/>
    </source>
</evidence>
<evidence type="ECO:0000256" key="9">
    <source>
        <dbReference type="ARBA" id="ARBA00023065"/>
    </source>
</evidence>
<feature type="domain" description="TonB-dependent receptor-like beta-barrel" evidence="17">
    <location>
        <begin position="231"/>
        <end position="673"/>
    </location>
</feature>
<evidence type="ECO:0000259" key="18">
    <source>
        <dbReference type="Pfam" id="PF07715"/>
    </source>
</evidence>
<dbReference type="Pfam" id="PF00593">
    <property type="entry name" value="TonB_dep_Rec_b-barrel"/>
    <property type="match status" value="1"/>
</dbReference>
<evidence type="ECO:0000256" key="14">
    <source>
        <dbReference type="PROSITE-ProRule" id="PRU01360"/>
    </source>
</evidence>
<evidence type="ECO:0000256" key="16">
    <source>
        <dbReference type="SAM" id="SignalP"/>
    </source>
</evidence>
<evidence type="ECO:0000313" key="20">
    <source>
        <dbReference type="Proteomes" id="UP001225906"/>
    </source>
</evidence>
<keyword evidence="4 14" id="KW-1134">Transmembrane beta strand</keyword>
<evidence type="ECO:0000256" key="7">
    <source>
        <dbReference type="ARBA" id="ARBA00022729"/>
    </source>
</evidence>
<dbReference type="InterPro" id="IPR036942">
    <property type="entry name" value="Beta-barrel_TonB_sf"/>
</dbReference>
<evidence type="ECO:0000256" key="12">
    <source>
        <dbReference type="ARBA" id="ARBA00023170"/>
    </source>
</evidence>
<evidence type="ECO:0000256" key="15">
    <source>
        <dbReference type="RuleBase" id="RU003357"/>
    </source>
</evidence>
<protein>
    <submittedName>
        <fullName evidence="19">TonB-dependent receptor</fullName>
    </submittedName>
</protein>
<feature type="signal peptide" evidence="16">
    <location>
        <begin position="1"/>
        <end position="25"/>
    </location>
</feature>
<dbReference type="RefSeq" id="WP_306388302.1">
    <property type="nucleotide sequence ID" value="NZ_JAVCAP010000002.1"/>
</dbReference>
<keyword evidence="13 14" id="KW-0998">Cell outer membrane</keyword>
<keyword evidence="12 19" id="KW-0675">Receptor</keyword>
<dbReference type="PANTHER" id="PTHR32552">
    <property type="entry name" value="FERRICHROME IRON RECEPTOR-RELATED"/>
    <property type="match status" value="1"/>
</dbReference>
<gene>
    <name evidence="19" type="ORF">Q9291_01930</name>
</gene>
<keyword evidence="8" id="KW-0408">Iron</keyword>
<sequence length="719" mass="78614">MRYPVLTLTPLCLAISAICGDIAFAETEDEKTLTLSPVVITATRQAQNSFDLPVAIDVVEQKDIQNGQQQMLLSESLIRVPGITAQNRNNQAQDPQISSRGFGARSAFGVRGVRVYVDGIPLTMPDGQGQPGVVDLSSIKSIEVMRGPFSSLYGNSSGGVIQMFTKAAPQTPEIGGTVMFGSYDTKRQILEAAGQSEGVEYLLNISNFETDSFRNHGSGKKQMATAKFKFNVSEDTHLTALVNWFDQDAQDPLGLDRARAFSSATRNQSIAAATFANTSVKRDHTQVGFNLEHAFNESNKISFIPYVGTRGNAQTLTTTPLATVLTGPGGTGTNARLSEIDREFYGMDLRWDNAGAIYGLPYTVSAGLTYGKSNDDRKDTNILSNGAVISTANRNEQNISTNFDQYLQGKLSLTPTVDVHAGARHTKVRLQVKDNLLTVNGDNSGNVEYQKTTPVIGAVWKVTETLNLYANFGKGFETPTFIEAAFDSVASGVASKPNLSLKPSESNNFEVGAKAFLNDNTRLNMTLFKIMTDDEIVTSFTNAGRSSFTNAGKTERKGLELSLDSKFENNLSTYIAYTLLDAEFKDAFTSSSQAGAVVTTKTVLAGNKIPGTYSSQIYGEIAWRYAPMGFYTALEGRYNSKVYVDDVNSDSAPSYTIFNVRAGFEQNLTNWRFKEYIRVENMFDKEYIGSVRINDGNSLFYETGADRNYLLGLSAQYKF</sequence>
<evidence type="ECO:0000259" key="17">
    <source>
        <dbReference type="Pfam" id="PF00593"/>
    </source>
</evidence>
<dbReference type="SUPFAM" id="SSF56935">
    <property type="entry name" value="Porins"/>
    <property type="match status" value="1"/>
</dbReference>
<evidence type="ECO:0000256" key="5">
    <source>
        <dbReference type="ARBA" id="ARBA00022496"/>
    </source>
</evidence>
<dbReference type="PANTHER" id="PTHR32552:SF68">
    <property type="entry name" value="FERRICHROME OUTER MEMBRANE TRANSPORTER_PHAGE RECEPTOR"/>
    <property type="match status" value="1"/>
</dbReference>
<proteinExistence type="inferred from homology"/>
<keyword evidence="7 16" id="KW-0732">Signal</keyword>
<dbReference type="Gene3D" id="2.170.130.10">
    <property type="entry name" value="TonB-dependent receptor, plug domain"/>
    <property type="match status" value="1"/>
</dbReference>
<keyword evidence="3 14" id="KW-0813">Transport</keyword>
<dbReference type="CDD" id="cd01347">
    <property type="entry name" value="ligand_gated_channel"/>
    <property type="match status" value="1"/>
</dbReference>
<feature type="domain" description="TonB-dependent receptor plug" evidence="18">
    <location>
        <begin position="51"/>
        <end position="160"/>
    </location>
</feature>
<keyword evidence="11 14" id="KW-0472">Membrane</keyword>
<evidence type="ECO:0000256" key="11">
    <source>
        <dbReference type="ARBA" id="ARBA00023136"/>
    </source>
</evidence>
<feature type="chain" id="PRO_5045094899" evidence="16">
    <location>
        <begin position="26"/>
        <end position="719"/>
    </location>
</feature>